<dbReference type="InterPro" id="IPR017045">
    <property type="entry name" value="Malt_Pase/Glycosyl_Hdrlase"/>
</dbReference>
<feature type="domain" description="Glycoside hydrolase family 65 N-terminal" evidence="9">
    <location>
        <begin position="15"/>
        <end position="270"/>
    </location>
</feature>
<comment type="similarity">
    <text evidence="1">Belongs to the glycosyl hydrolase 65 family.</text>
</comment>
<feature type="region of interest" description="Disordered" evidence="6">
    <location>
        <begin position="746"/>
        <end position="784"/>
    </location>
</feature>
<feature type="binding site" evidence="5">
    <location>
        <begin position="361"/>
        <end position="362"/>
    </location>
    <ligand>
        <name>substrate</name>
    </ligand>
</feature>
<dbReference type="SUPFAM" id="SSF74650">
    <property type="entry name" value="Galactose mutarotase-like"/>
    <property type="match status" value="1"/>
</dbReference>
<evidence type="ECO:0000256" key="5">
    <source>
        <dbReference type="PIRSR" id="PIRSR036289-51"/>
    </source>
</evidence>
<comment type="caution">
    <text evidence="10">The sequence shown here is derived from an EMBL/GenBank/DDBJ whole genome shotgun (WGS) entry which is preliminary data.</text>
</comment>
<reference evidence="11" key="1">
    <citation type="submission" date="2015-07" db="EMBL/GenBank/DDBJ databases">
        <authorList>
            <person name="Ju K.-S."/>
            <person name="Doroghazi J.R."/>
            <person name="Metcalf W.W."/>
        </authorList>
    </citation>
    <scope>NUCLEOTIDE SEQUENCE [LARGE SCALE GENOMIC DNA]</scope>
    <source>
        <strain evidence="11">NRRL 2290</strain>
    </source>
</reference>
<dbReference type="Pfam" id="PF03632">
    <property type="entry name" value="Glyco_hydro_65m"/>
    <property type="match status" value="1"/>
</dbReference>
<accession>A0A0L8LWP9</accession>
<dbReference type="PATRIC" id="fig|67356.5.peg.1211"/>
<dbReference type="InterPro" id="IPR005195">
    <property type="entry name" value="Glyco_hydro_65_M"/>
</dbReference>
<dbReference type="InterPro" id="IPR005196">
    <property type="entry name" value="Glyco_hydro_65_N"/>
</dbReference>
<dbReference type="STRING" id="67356.AQJ84_32620"/>
<evidence type="ECO:0000256" key="6">
    <source>
        <dbReference type="SAM" id="MobiDB-lite"/>
    </source>
</evidence>
<dbReference type="FunFam" id="2.70.98.40:FF:000001">
    <property type="entry name" value="Family 65 glycosyl hydrolase"/>
    <property type="match status" value="1"/>
</dbReference>
<evidence type="ECO:0000259" key="9">
    <source>
        <dbReference type="Pfam" id="PF03636"/>
    </source>
</evidence>
<dbReference type="OrthoDB" id="9816160at2"/>
<feature type="active site" description="Proton donor" evidence="4">
    <location>
        <position position="488"/>
    </location>
</feature>
<dbReference type="Gene3D" id="1.50.10.10">
    <property type="match status" value="1"/>
</dbReference>
<keyword evidence="3" id="KW-0326">Glycosidase</keyword>
<dbReference type="GO" id="GO:0004553">
    <property type="term" value="F:hydrolase activity, hydrolyzing O-glycosyl compounds"/>
    <property type="evidence" value="ECO:0007669"/>
    <property type="project" value="TreeGrafter"/>
</dbReference>
<dbReference type="InterPro" id="IPR012341">
    <property type="entry name" value="6hp_glycosidase-like_sf"/>
</dbReference>
<proteinExistence type="inferred from homology"/>
<dbReference type="Proteomes" id="UP000037251">
    <property type="component" value="Unassembled WGS sequence"/>
</dbReference>
<evidence type="ECO:0000256" key="4">
    <source>
        <dbReference type="PIRSR" id="PIRSR036289-50"/>
    </source>
</evidence>
<evidence type="ECO:0000256" key="1">
    <source>
        <dbReference type="ARBA" id="ARBA00006768"/>
    </source>
</evidence>
<feature type="domain" description="Glycoside hydrolase family 65 C-terminal" evidence="8">
    <location>
        <begin position="693"/>
        <end position="754"/>
    </location>
</feature>
<dbReference type="PIRSF" id="PIRSF036289">
    <property type="entry name" value="Glycosyl_hydrolase_malt_phosph"/>
    <property type="match status" value="1"/>
</dbReference>
<dbReference type="GO" id="GO:0030246">
    <property type="term" value="F:carbohydrate binding"/>
    <property type="evidence" value="ECO:0007669"/>
    <property type="project" value="InterPro"/>
</dbReference>
<dbReference type="InterPro" id="IPR008928">
    <property type="entry name" value="6-hairpin_glycosidase_sf"/>
</dbReference>
<evidence type="ECO:0000256" key="3">
    <source>
        <dbReference type="ARBA" id="ARBA00023295"/>
    </source>
</evidence>
<dbReference type="RefSeq" id="WP_053190392.1">
    <property type="nucleotide sequence ID" value="NZ_KQ949000.1"/>
</dbReference>
<dbReference type="Pfam" id="PF03633">
    <property type="entry name" value="Glyco_hydro_65C"/>
    <property type="match status" value="1"/>
</dbReference>
<dbReference type="eggNOG" id="COG1554">
    <property type="taxonomic scope" value="Bacteria"/>
</dbReference>
<feature type="domain" description="Glycoside hydrolase family 65 central catalytic" evidence="7">
    <location>
        <begin position="327"/>
        <end position="684"/>
    </location>
</feature>
<dbReference type="EMBL" id="LGUS01000024">
    <property type="protein sequence ID" value="KOG42566.1"/>
    <property type="molecule type" value="Genomic_DNA"/>
</dbReference>
<dbReference type="PANTHER" id="PTHR11051:SF13">
    <property type="entry name" value="GLYCOSYL TRANSFERASE"/>
    <property type="match status" value="1"/>
</dbReference>
<keyword evidence="11" id="KW-1185">Reference proteome</keyword>
<dbReference type="Pfam" id="PF03636">
    <property type="entry name" value="Glyco_hydro_65N"/>
    <property type="match status" value="1"/>
</dbReference>
<dbReference type="FunFam" id="1.50.10.10:FF:000029">
    <property type="entry name" value="Family 65 glycosyl hydrolase"/>
    <property type="match status" value="1"/>
</dbReference>
<evidence type="ECO:0000313" key="11">
    <source>
        <dbReference type="Proteomes" id="UP000037251"/>
    </source>
</evidence>
<dbReference type="AlphaFoldDB" id="A0A0L8LWP9"/>
<dbReference type="GO" id="GO:0005975">
    <property type="term" value="P:carbohydrate metabolic process"/>
    <property type="evidence" value="ECO:0007669"/>
    <property type="project" value="InterPro"/>
</dbReference>
<evidence type="ECO:0000259" key="7">
    <source>
        <dbReference type="Pfam" id="PF03632"/>
    </source>
</evidence>
<organism evidence="10 11">
    <name type="scientific">Streptomyces resistomycificus</name>
    <dbReference type="NCBI Taxonomy" id="67356"/>
    <lineage>
        <taxon>Bacteria</taxon>
        <taxon>Bacillati</taxon>
        <taxon>Actinomycetota</taxon>
        <taxon>Actinomycetes</taxon>
        <taxon>Kitasatosporales</taxon>
        <taxon>Streptomycetaceae</taxon>
        <taxon>Streptomyces</taxon>
        <taxon>Streptomyces aurantiacus group</taxon>
    </lineage>
</organism>
<protein>
    <submittedName>
        <fullName evidence="10">Glycosyl hydrolase</fullName>
    </submittedName>
</protein>
<dbReference type="GO" id="GO:0016757">
    <property type="term" value="F:glycosyltransferase activity"/>
    <property type="evidence" value="ECO:0007669"/>
    <property type="project" value="UniProtKB-ARBA"/>
</dbReference>
<dbReference type="SUPFAM" id="SSF48208">
    <property type="entry name" value="Six-hairpin glycosidases"/>
    <property type="match status" value="1"/>
</dbReference>
<evidence type="ECO:0000259" key="8">
    <source>
        <dbReference type="Pfam" id="PF03633"/>
    </source>
</evidence>
<dbReference type="InterPro" id="IPR011013">
    <property type="entry name" value="Gal_mutarotase_sf_dom"/>
</dbReference>
<evidence type="ECO:0000256" key="2">
    <source>
        <dbReference type="ARBA" id="ARBA00022801"/>
    </source>
</evidence>
<gene>
    <name evidence="10" type="ORF">ADK37_05520</name>
</gene>
<dbReference type="Gene3D" id="2.70.98.40">
    <property type="entry name" value="Glycoside hydrolase, family 65, N-terminal domain"/>
    <property type="match status" value="1"/>
</dbReference>
<dbReference type="InterPro" id="IPR037018">
    <property type="entry name" value="GH65_N"/>
</dbReference>
<dbReference type="InterPro" id="IPR005194">
    <property type="entry name" value="Glyco_hydro_65_C"/>
</dbReference>
<keyword evidence="2 10" id="KW-0378">Hydrolase</keyword>
<dbReference type="PANTHER" id="PTHR11051">
    <property type="entry name" value="GLYCOSYL HYDROLASE-RELATED"/>
    <property type="match status" value="1"/>
</dbReference>
<feature type="region of interest" description="Disordered" evidence="6">
    <location>
        <begin position="176"/>
        <end position="204"/>
    </location>
</feature>
<sequence length="784" mass="86285">MISHRSYTVEPWAVRETGLNLDVLAQSESVFALSNGHVGWRGNLDEGEPHGLPGSYLNGVHELHPLPYAEAGYGYPESGQTVINVTNGKVLRLLVDDEPFDLRYGRLVAHERTLDLRRGVLERTCEWVSPAGSRVRVRSTRLVSLTQRAIAAVAYEVEPVDSRTRVVIQSELVANESLPEPDGDPRAAQTLRSPLEPEEDFASGSRLRLVHRTRRSGLRVAVAADHVVDGPERTTTAGESNVDVSRLTVTSVLEPGQRLRVEKLVAHGWSGARSRPAMSDQVEAALAAAAHSGWQGLLDEQREYLDDFWARADVEVDGDEEIQQAVRFALFHVLQAGARAERRAVPAKGLTGSGYDGHAFWDTETLVLPLLTYTAPDSVAEALRWRQSTLPAAKERAAQLGLEGAAFPWRTIEGSEGSAYWPAGTAAFHVNAAIADAVVRYTAATGDTCFERDTGVELLVETARLWRSLGHHDHHGVFHIDGVTGPDEYSAVADDNLYTNLMARANLLAAAEACRRHPEEAGRLGVDDEESAGWRNAAEAVHIPYNDELGVHEQHAGFTRYQRWDFAATGADQYPLLLNFPYFDLYRKQVVKQADLVLAMYTCSGWFEEFHDEEQIARNFAYYEPLTVRDSSLSACCQAVVAARTGHLGLAYDYTAEAALMDLADLEHNTRDGLHIASLAGTWTALVAGFGGMRRDGDSLRFTPRLPEQFSRLAFTLQLLGRRLRVEIGPDKATYTLVSGEPLTISHHGTPLTVNGDGPLARTVPPHTARPTPDQPPHRRPNTR</sequence>
<dbReference type="Gene3D" id="2.60.420.10">
    <property type="entry name" value="Maltose phosphorylase, domain 3"/>
    <property type="match status" value="1"/>
</dbReference>
<evidence type="ECO:0000313" key="10">
    <source>
        <dbReference type="EMBL" id="KOG42566.1"/>
    </source>
</evidence>
<feature type="binding site" evidence="5">
    <location>
        <begin position="592"/>
        <end position="593"/>
    </location>
    <ligand>
        <name>substrate</name>
    </ligand>
</feature>
<name>A0A0L8LWP9_9ACTN</name>